<feature type="transmembrane region" description="Helical" evidence="6">
    <location>
        <begin position="229"/>
        <end position="250"/>
    </location>
</feature>
<comment type="caution">
    <text evidence="7">The sequence shown here is derived from an EMBL/GenBank/DDBJ whole genome shotgun (WGS) entry which is preliminary data.</text>
</comment>
<feature type="transmembrane region" description="Helical" evidence="6">
    <location>
        <begin position="282"/>
        <end position="302"/>
    </location>
</feature>
<feature type="transmembrane region" description="Helical" evidence="6">
    <location>
        <begin position="52"/>
        <end position="73"/>
    </location>
</feature>
<keyword evidence="2" id="KW-1003">Cell membrane</keyword>
<feature type="transmembrane region" description="Helical" evidence="6">
    <location>
        <begin position="182"/>
        <end position="208"/>
    </location>
</feature>
<reference evidence="7 8" key="1">
    <citation type="submission" date="2023-03" db="EMBL/GenBank/DDBJ databases">
        <title>Bacillus Genome Sequencing.</title>
        <authorList>
            <person name="Dunlap C."/>
        </authorList>
    </citation>
    <scope>NUCLEOTIDE SEQUENCE [LARGE SCALE GENOMIC DNA]</scope>
    <source>
        <strain evidence="7 8">B-59205</strain>
    </source>
</reference>
<evidence type="ECO:0000256" key="2">
    <source>
        <dbReference type="ARBA" id="ARBA00022475"/>
    </source>
</evidence>
<dbReference type="PANTHER" id="PTHR30250:SF29">
    <property type="entry name" value="POLYSACCHARIDE BIOSYNTHESIS PROTEIN C-TERMINAL DOMAIN-CONTAINING PROTEIN"/>
    <property type="match status" value="1"/>
</dbReference>
<feature type="transmembrane region" description="Helical" evidence="6">
    <location>
        <begin position="323"/>
        <end position="341"/>
    </location>
</feature>
<feature type="transmembrane region" description="Helical" evidence="6">
    <location>
        <begin position="442"/>
        <end position="472"/>
    </location>
</feature>
<evidence type="ECO:0000313" key="8">
    <source>
        <dbReference type="Proteomes" id="UP001344888"/>
    </source>
</evidence>
<comment type="subcellular location">
    <subcellularLocation>
        <location evidence="1">Cell membrane</location>
        <topology evidence="1">Multi-pass membrane protein</topology>
    </subcellularLocation>
</comment>
<dbReference type="InterPro" id="IPR024923">
    <property type="entry name" value="PG_synth_SpoVB"/>
</dbReference>
<dbReference type="InterPro" id="IPR050833">
    <property type="entry name" value="Poly_Biosynth_Transport"/>
</dbReference>
<dbReference type="Pfam" id="PF01943">
    <property type="entry name" value="Polysacc_synt"/>
    <property type="match status" value="1"/>
</dbReference>
<dbReference type="CDD" id="cd13124">
    <property type="entry name" value="MATE_SpoVB_like"/>
    <property type="match status" value="1"/>
</dbReference>
<feature type="transmembrane region" description="Helical" evidence="6">
    <location>
        <begin position="478"/>
        <end position="498"/>
    </location>
</feature>
<name>A0AAW9NRN3_9BACL</name>
<proteinExistence type="predicted"/>
<feature type="transmembrane region" description="Helical" evidence="6">
    <location>
        <begin position="410"/>
        <end position="430"/>
    </location>
</feature>
<feature type="transmembrane region" description="Helical" evidence="6">
    <location>
        <begin position="353"/>
        <end position="374"/>
    </location>
</feature>
<evidence type="ECO:0000256" key="3">
    <source>
        <dbReference type="ARBA" id="ARBA00022692"/>
    </source>
</evidence>
<sequence length="528" mass="57885">MMTQYGMKKYMRGALLLTLAALLVKVLSAVYRVPFQNLVGDEGFYVYQQVYPFISFFVVWTSGGFAVAISKVLADTADANTRRAISKIIFSYLMVLSILFFSLLFFGASTFAQWMGDEKLGPLLQTGAFVALCMPTLALLKGSFQAKGIMEPVAYAQVFEQFIRVLVILGGTVLVMQTSQSIYAAGNMAVLGAVVGEIAGIVLLLVYMRKQFKRAHQTIKINAWPIIKDVTLFSLSVSLSSLMLLGFQLVDSFTVYSTLLERGMPPEQAMAQKGIYDRGQPLVQLGVVIASSLSLAIVPLIAQKVKTAGRGAIPFVQLTYRTALLFGTAAALGLVITMPYVNELLFKTTDLSTILMIVVIQIIPFSLILTFTAILQGYGKLKIPALIVMLGFIVKWLSNIWLLPTIGISGAAWASDFGLFLSAIFLMLYIKRIVNIRLAPNAFYKTLAVASIAMVVAVEVSAVICGILLSAVDGRMQAAVMSVILISIGAATFITIIAKSRVLKEKEWFLIPFGRRMALYQLWLNKRR</sequence>
<keyword evidence="4 6" id="KW-1133">Transmembrane helix</keyword>
<feature type="transmembrane region" description="Helical" evidence="6">
    <location>
        <begin position="386"/>
        <end position="404"/>
    </location>
</feature>
<accession>A0AAW9NRN3</accession>
<feature type="transmembrane region" description="Helical" evidence="6">
    <location>
        <begin position="120"/>
        <end position="140"/>
    </location>
</feature>
<dbReference type="Proteomes" id="UP001344888">
    <property type="component" value="Unassembled WGS sequence"/>
</dbReference>
<evidence type="ECO:0000256" key="5">
    <source>
        <dbReference type="ARBA" id="ARBA00023136"/>
    </source>
</evidence>
<dbReference type="GO" id="GO:0005886">
    <property type="term" value="C:plasma membrane"/>
    <property type="evidence" value="ECO:0007669"/>
    <property type="project" value="UniProtKB-SubCell"/>
</dbReference>
<dbReference type="EMBL" id="JARSFG010000023">
    <property type="protein sequence ID" value="MEC1180195.1"/>
    <property type="molecule type" value="Genomic_DNA"/>
</dbReference>
<evidence type="ECO:0000256" key="6">
    <source>
        <dbReference type="SAM" id="Phobius"/>
    </source>
</evidence>
<protein>
    <submittedName>
        <fullName evidence="7">Polysaccharide biosynthesis protein</fullName>
    </submittedName>
</protein>
<evidence type="ECO:0000313" key="7">
    <source>
        <dbReference type="EMBL" id="MEC1180195.1"/>
    </source>
</evidence>
<dbReference type="RefSeq" id="WP_326124822.1">
    <property type="nucleotide sequence ID" value="NZ_JARSFG010000023.1"/>
</dbReference>
<evidence type="ECO:0000256" key="4">
    <source>
        <dbReference type="ARBA" id="ARBA00022989"/>
    </source>
</evidence>
<gene>
    <name evidence="7" type="ORF">P9B03_16960</name>
</gene>
<feature type="transmembrane region" description="Helical" evidence="6">
    <location>
        <begin position="85"/>
        <end position="108"/>
    </location>
</feature>
<dbReference type="PANTHER" id="PTHR30250">
    <property type="entry name" value="PST FAMILY PREDICTED COLANIC ACID TRANSPORTER"/>
    <property type="match status" value="1"/>
</dbReference>
<keyword evidence="5 6" id="KW-0472">Membrane</keyword>
<evidence type="ECO:0000256" key="1">
    <source>
        <dbReference type="ARBA" id="ARBA00004651"/>
    </source>
</evidence>
<dbReference type="InterPro" id="IPR002797">
    <property type="entry name" value="Polysacc_synth"/>
</dbReference>
<dbReference type="AlphaFoldDB" id="A0AAW9NRN3"/>
<keyword evidence="8" id="KW-1185">Reference proteome</keyword>
<keyword evidence="3 6" id="KW-0812">Transmembrane</keyword>
<organism evidence="7 8">
    <name type="scientific">Metasolibacillus meyeri</name>
    <dbReference type="NCBI Taxonomy" id="1071052"/>
    <lineage>
        <taxon>Bacteria</taxon>
        <taxon>Bacillati</taxon>
        <taxon>Bacillota</taxon>
        <taxon>Bacilli</taxon>
        <taxon>Bacillales</taxon>
        <taxon>Caryophanaceae</taxon>
        <taxon>Metasolibacillus</taxon>
    </lineage>
</organism>
<feature type="transmembrane region" description="Helical" evidence="6">
    <location>
        <begin position="152"/>
        <end position="176"/>
    </location>
</feature>